<dbReference type="EMBL" id="PGOL01000183">
    <property type="protein sequence ID" value="PKI75199.1"/>
    <property type="molecule type" value="Genomic_DNA"/>
</dbReference>
<accession>A0A218W815</accession>
<comment type="caution">
    <text evidence="2">The sequence shown here is derived from an EMBL/GenBank/DDBJ whole genome shotgun (WGS) entry which is preliminary data.</text>
</comment>
<dbReference type="Proteomes" id="UP000197138">
    <property type="component" value="Unassembled WGS sequence"/>
</dbReference>
<dbReference type="AlphaFoldDB" id="A0A218W815"/>
<evidence type="ECO:0000313" key="2">
    <source>
        <dbReference type="EMBL" id="OWM68450.1"/>
    </source>
</evidence>
<protein>
    <submittedName>
        <fullName evidence="2">Uncharacterized protein</fullName>
    </submittedName>
</protein>
<evidence type="ECO:0000313" key="4">
    <source>
        <dbReference type="Proteomes" id="UP000197138"/>
    </source>
</evidence>
<gene>
    <name evidence="2" type="ORF">CDL15_Pgr026994</name>
    <name evidence="3" type="ORF">CRG98_004423</name>
</gene>
<evidence type="ECO:0000313" key="5">
    <source>
        <dbReference type="Proteomes" id="UP000233551"/>
    </source>
</evidence>
<dbReference type="Proteomes" id="UP000233551">
    <property type="component" value="Unassembled WGS sequence"/>
</dbReference>
<reference evidence="3 5" key="3">
    <citation type="submission" date="2017-11" db="EMBL/GenBank/DDBJ databases">
        <title>De-novo sequencing of pomegranate (Punica granatum L.) genome.</title>
        <authorList>
            <person name="Akparov Z."/>
            <person name="Amiraslanov A."/>
            <person name="Hajiyeva S."/>
            <person name="Abbasov M."/>
            <person name="Kaur K."/>
            <person name="Hamwieh A."/>
            <person name="Solovyev V."/>
            <person name="Salamov A."/>
            <person name="Braich B."/>
            <person name="Kosarev P."/>
            <person name="Mahmoud A."/>
            <person name="Hajiyev E."/>
            <person name="Babayeva S."/>
            <person name="Izzatullayeva V."/>
            <person name="Mammadov A."/>
            <person name="Mammadov A."/>
            <person name="Sharifova S."/>
            <person name="Ojaghi J."/>
            <person name="Eynullazada K."/>
            <person name="Bayramov B."/>
            <person name="Abdulazimova A."/>
            <person name="Shahmuradov I."/>
        </authorList>
    </citation>
    <scope>NUCLEOTIDE SEQUENCE [LARGE SCALE GENOMIC DNA]</scope>
    <source>
        <strain evidence="3">AG2017</strain>
        <strain evidence="5">cv. AG2017</strain>
        <tissue evidence="3">Leaf</tissue>
    </source>
</reference>
<dbReference type="PROSITE" id="PS51257">
    <property type="entry name" value="PROKAR_LIPOPROTEIN"/>
    <property type="match status" value="1"/>
</dbReference>
<reference evidence="2" key="2">
    <citation type="submission" date="2017-06" db="EMBL/GenBank/DDBJ databases">
        <title>The pomegranate genome and the genomics of punicalagin biosynthesis.</title>
        <authorList>
            <person name="Xu C."/>
        </authorList>
    </citation>
    <scope>NUCLEOTIDE SEQUENCE [LARGE SCALE GENOMIC DNA]</scope>
    <source>
        <tissue evidence="2">Fresh leaf</tissue>
    </source>
</reference>
<organism evidence="2 4">
    <name type="scientific">Punica granatum</name>
    <name type="common">Pomegranate</name>
    <dbReference type="NCBI Taxonomy" id="22663"/>
    <lineage>
        <taxon>Eukaryota</taxon>
        <taxon>Viridiplantae</taxon>
        <taxon>Streptophyta</taxon>
        <taxon>Embryophyta</taxon>
        <taxon>Tracheophyta</taxon>
        <taxon>Spermatophyta</taxon>
        <taxon>Magnoliopsida</taxon>
        <taxon>eudicotyledons</taxon>
        <taxon>Gunneridae</taxon>
        <taxon>Pentapetalae</taxon>
        <taxon>rosids</taxon>
        <taxon>malvids</taxon>
        <taxon>Myrtales</taxon>
        <taxon>Lythraceae</taxon>
        <taxon>Punica</taxon>
    </lineage>
</organism>
<name>A0A218W815_PUNGR</name>
<evidence type="ECO:0000256" key="1">
    <source>
        <dbReference type="SAM" id="MobiDB-lite"/>
    </source>
</evidence>
<keyword evidence="5" id="KW-1185">Reference proteome</keyword>
<evidence type="ECO:0000313" key="3">
    <source>
        <dbReference type="EMBL" id="PKI75199.1"/>
    </source>
</evidence>
<proteinExistence type="predicted"/>
<dbReference type="EMBL" id="MTKT01004994">
    <property type="protein sequence ID" value="OWM68450.1"/>
    <property type="molecule type" value="Genomic_DNA"/>
</dbReference>
<feature type="region of interest" description="Disordered" evidence="1">
    <location>
        <begin position="30"/>
        <end position="66"/>
    </location>
</feature>
<feature type="compositionally biased region" description="Basic and acidic residues" evidence="1">
    <location>
        <begin position="51"/>
        <end position="66"/>
    </location>
</feature>
<reference evidence="4" key="1">
    <citation type="journal article" date="2017" name="Plant J.">
        <title>The pomegranate (Punica granatum L.) genome and the genomics of punicalagin biosynthesis.</title>
        <authorList>
            <person name="Qin G."/>
            <person name="Xu C."/>
            <person name="Ming R."/>
            <person name="Tang H."/>
            <person name="Guyot R."/>
            <person name="Kramer E.M."/>
            <person name="Hu Y."/>
            <person name="Yi X."/>
            <person name="Qi Y."/>
            <person name="Xu X."/>
            <person name="Gao Z."/>
            <person name="Pan H."/>
            <person name="Jian J."/>
            <person name="Tian Y."/>
            <person name="Yue Z."/>
            <person name="Xu Y."/>
        </authorList>
    </citation>
    <scope>NUCLEOTIDE SEQUENCE [LARGE SCALE GENOMIC DNA]</scope>
    <source>
        <strain evidence="4">cv. Dabenzi</strain>
    </source>
</reference>
<sequence>MGEVPKQSPGPSGVLLIIFGCILYPSTQPKRGKLSAPHFSPPAPTENTNSDLDHSPTDKTDKRPTEARVTIHKWANKGKHAVGECGLQRRS</sequence>